<evidence type="ECO:0008006" key="3">
    <source>
        <dbReference type="Google" id="ProtNLM"/>
    </source>
</evidence>
<dbReference type="InterPro" id="IPR011042">
    <property type="entry name" value="6-blade_b-propeller_TolB-like"/>
</dbReference>
<organism evidence="2">
    <name type="scientific">marine sediment metagenome</name>
    <dbReference type="NCBI Taxonomy" id="412755"/>
    <lineage>
        <taxon>unclassified sequences</taxon>
        <taxon>metagenomes</taxon>
        <taxon>ecological metagenomes</taxon>
    </lineage>
</organism>
<evidence type="ECO:0000313" key="2">
    <source>
        <dbReference type="EMBL" id="KKK94174.1"/>
    </source>
</evidence>
<reference evidence="2" key="1">
    <citation type="journal article" date="2015" name="Nature">
        <title>Complex archaea that bridge the gap between prokaryotes and eukaryotes.</title>
        <authorList>
            <person name="Spang A."/>
            <person name="Saw J.H."/>
            <person name="Jorgensen S.L."/>
            <person name="Zaremba-Niedzwiedzka K."/>
            <person name="Martijn J."/>
            <person name="Lind A.E."/>
            <person name="van Eijk R."/>
            <person name="Schleper C."/>
            <person name="Guy L."/>
            <person name="Ettema T.J."/>
        </authorList>
    </citation>
    <scope>NUCLEOTIDE SEQUENCE</scope>
</reference>
<evidence type="ECO:0000256" key="1">
    <source>
        <dbReference type="ARBA" id="ARBA00022737"/>
    </source>
</evidence>
<protein>
    <recommendedName>
        <fullName evidence="3">SMP-30/Gluconolactonase/LRE-like region domain-containing protein</fullName>
    </recommendedName>
</protein>
<proteinExistence type="predicted"/>
<dbReference type="Pfam" id="PF01436">
    <property type="entry name" value="NHL"/>
    <property type="match status" value="1"/>
</dbReference>
<keyword evidence="1" id="KW-0677">Repeat</keyword>
<sequence>MGAYIAKPNNQAHPSMTQGFLRFFFGREDTGVLLGPYDVCVDDRQRMFVADMAGSNIHVFDLANREYRQFSGISNDDRLISPVSLELVDGKVYVVDSILHKVCVFDTEGEFLFCFGADALQRPTSIAYMAETERFYVTDTPAHTIKIFTKDGKQIDTIGSRGVENAQFNYPTHISIDTSGNIYVSDTLNYRVQIFTKHGAFLRSFGDQGDRPGNFAHPSGISTDNYGNIYVVDRQFENIQIFDSNGQILMAIGGEGGGFGEFWLPGGIFIDDANRMYVADSFNKRIQIFELIFFFSTLL</sequence>
<comment type="caution">
    <text evidence="2">The sequence shown here is derived from an EMBL/GenBank/DDBJ whole genome shotgun (WGS) entry which is preliminary data.</text>
</comment>
<dbReference type="InterPro" id="IPR050952">
    <property type="entry name" value="TRIM-NHL_E3_ligases"/>
</dbReference>
<dbReference type="SUPFAM" id="SSF101898">
    <property type="entry name" value="NHL repeat"/>
    <property type="match status" value="1"/>
</dbReference>
<dbReference type="EMBL" id="LAZR01047457">
    <property type="protein sequence ID" value="KKK94174.1"/>
    <property type="molecule type" value="Genomic_DNA"/>
</dbReference>
<dbReference type="InterPro" id="IPR001258">
    <property type="entry name" value="NHL_repeat"/>
</dbReference>
<name>A0A0F9BUT2_9ZZZZ</name>
<accession>A0A0F9BUT2</accession>
<dbReference type="AlphaFoldDB" id="A0A0F9BUT2"/>
<dbReference type="Pfam" id="PF17170">
    <property type="entry name" value="DUF5128"/>
    <property type="match status" value="1"/>
</dbReference>
<dbReference type="PROSITE" id="PS51125">
    <property type="entry name" value="NHL"/>
    <property type="match status" value="3"/>
</dbReference>
<dbReference type="GO" id="GO:0008270">
    <property type="term" value="F:zinc ion binding"/>
    <property type="evidence" value="ECO:0007669"/>
    <property type="project" value="UniProtKB-KW"/>
</dbReference>
<dbReference type="PANTHER" id="PTHR24104">
    <property type="entry name" value="E3 UBIQUITIN-PROTEIN LIGASE NHLRC1-RELATED"/>
    <property type="match status" value="1"/>
</dbReference>
<dbReference type="Gene3D" id="2.120.10.30">
    <property type="entry name" value="TolB, C-terminal domain"/>
    <property type="match status" value="3"/>
</dbReference>
<dbReference type="PANTHER" id="PTHR24104:SF25">
    <property type="entry name" value="PROTEIN LIN-41"/>
    <property type="match status" value="1"/>
</dbReference>
<gene>
    <name evidence="2" type="ORF">LCGC14_2685500</name>
</gene>